<feature type="domain" description="Aminotransferase class V" evidence="4">
    <location>
        <begin position="31"/>
        <end position="344"/>
    </location>
</feature>
<name>A0ABT8BQU8_9VIBR</name>
<dbReference type="InterPro" id="IPR015424">
    <property type="entry name" value="PyrdxlP-dep_Trfase"/>
</dbReference>
<reference evidence="6" key="1">
    <citation type="journal article" date="2019" name="Int. J. Syst. Evol. Microbiol.">
        <title>The Global Catalogue of Microorganisms (GCM) 10K type strain sequencing project: providing services to taxonomists for standard genome sequencing and annotation.</title>
        <authorList>
            <consortium name="The Broad Institute Genomics Platform"/>
            <consortium name="The Broad Institute Genome Sequencing Center for Infectious Disease"/>
            <person name="Wu L."/>
            <person name="Ma J."/>
        </authorList>
    </citation>
    <scope>NUCLEOTIDE SEQUENCE [LARGE SCALE GENOMIC DNA]</scope>
    <source>
        <strain evidence="6">CECT 7398</strain>
    </source>
</reference>
<dbReference type="InterPro" id="IPR015422">
    <property type="entry name" value="PyrdxlP-dep_Trfase_small"/>
</dbReference>
<protein>
    <submittedName>
        <fullName evidence="5">Aminotransferase class V-fold PLP-dependent enzyme</fullName>
    </submittedName>
</protein>
<dbReference type="Gene3D" id="3.40.640.10">
    <property type="entry name" value="Type I PLP-dependent aspartate aminotransferase-like (Major domain)"/>
    <property type="match status" value="1"/>
</dbReference>
<organism evidence="5 6">
    <name type="scientific">Vibrio ostreicida</name>
    <dbReference type="NCBI Taxonomy" id="526588"/>
    <lineage>
        <taxon>Bacteria</taxon>
        <taxon>Pseudomonadati</taxon>
        <taxon>Pseudomonadota</taxon>
        <taxon>Gammaproteobacteria</taxon>
        <taxon>Vibrionales</taxon>
        <taxon>Vibrionaceae</taxon>
        <taxon>Vibrio</taxon>
    </lineage>
</organism>
<comment type="caution">
    <text evidence="5">The sequence shown here is derived from an EMBL/GenBank/DDBJ whole genome shotgun (WGS) entry which is preliminary data.</text>
</comment>
<evidence type="ECO:0000256" key="1">
    <source>
        <dbReference type="ARBA" id="ARBA00001933"/>
    </source>
</evidence>
<dbReference type="RefSeq" id="WP_170883236.1">
    <property type="nucleotide sequence ID" value="NZ_JABEYA020000016.1"/>
</dbReference>
<keyword evidence="5" id="KW-0808">Transferase</keyword>
<evidence type="ECO:0000256" key="2">
    <source>
        <dbReference type="ARBA" id="ARBA00009236"/>
    </source>
</evidence>
<dbReference type="GO" id="GO:0008483">
    <property type="term" value="F:transaminase activity"/>
    <property type="evidence" value="ECO:0007669"/>
    <property type="project" value="UniProtKB-KW"/>
</dbReference>
<dbReference type="Gene3D" id="3.90.1150.10">
    <property type="entry name" value="Aspartate Aminotransferase, domain 1"/>
    <property type="match status" value="1"/>
</dbReference>
<comment type="similarity">
    <text evidence="2">Belongs to the class-V pyridoxal-phosphate-dependent aminotransferase family.</text>
</comment>
<evidence type="ECO:0000313" key="6">
    <source>
        <dbReference type="Proteomes" id="UP001238540"/>
    </source>
</evidence>
<evidence type="ECO:0000313" key="5">
    <source>
        <dbReference type="EMBL" id="MDN3608483.1"/>
    </source>
</evidence>
<dbReference type="PANTHER" id="PTHR21152">
    <property type="entry name" value="AMINOTRANSFERASE CLASS V"/>
    <property type="match status" value="1"/>
</dbReference>
<dbReference type="SUPFAM" id="SSF53383">
    <property type="entry name" value="PLP-dependent transferases"/>
    <property type="match status" value="1"/>
</dbReference>
<proteinExistence type="inferred from homology"/>
<comment type="cofactor">
    <cofactor evidence="1">
        <name>pyridoxal 5'-phosphate</name>
        <dbReference type="ChEBI" id="CHEBI:597326"/>
    </cofactor>
</comment>
<accession>A0ABT8BQU8</accession>
<dbReference type="Proteomes" id="UP001238540">
    <property type="component" value="Unassembled WGS sequence"/>
</dbReference>
<keyword evidence="5" id="KW-0032">Aminotransferase</keyword>
<dbReference type="InterPro" id="IPR024169">
    <property type="entry name" value="SP_NH2Trfase/AEP_transaminase"/>
</dbReference>
<dbReference type="InterPro" id="IPR000192">
    <property type="entry name" value="Aminotrans_V_dom"/>
</dbReference>
<dbReference type="Pfam" id="PF00266">
    <property type="entry name" value="Aminotran_5"/>
    <property type="match status" value="1"/>
</dbReference>
<keyword evidence="6" id="KW-1185">Reference proteome</keyword>
<evidence type="ECO:0000259" key="4">
    <source>
        <dbReference type="Pfam" id="PF00266"/>
    </source>
</evidence>
<keyword evidence="3" id="KW-0663">Pyridoxal phosphate</keyword>
<dbReference type="EMBL" id="JAUFQC010000001">
    <property type="protein sequence ID" value="MDN3608483.1"/>
    <property type="molecule type" value="Genomic_DNA"/>
</dbReference>
<dbReference type="PANTHER" id="PTHR21152:SF40">
    <property type="entry name" value="ALANINE--GLYOXYLATE AMINOTRANSFERASE"/>
    <property type="match status" value="1"/>
</dbReference>
<gene>
    <name evidence="5" type="ORF">QWZ16_01660</name>
</gene>
<dbReference type="PIRSF" id="PIRSF000524">
    <property type="entry name" value="SPT"/>
    <property type="match status" value="1"/>
</dbReference>
<evidence type="ECO:0000256" key="3">
    <source>
        <dbReference type="ARBA" id="ARBA00022898"/>
    </source>
</evidence>
<sequence length="359" mass="40108">MNNKFYNFTPGPVPMEESVREVLTHELPYFRTKEFSKLTLKCKQNLLKMFNAGPNSDVIFLSATGTAAMEASILNLVLPEHNSLVINGGGFAQRFIDILNRHKKSVQSISLNCGDATVPVGLDLDNVDNLIVNGHETTTGALYNLSDLGALCKQTNCKFIVDGISMAVTDEIDILRDGIDCLIISSHKAFGLHPGMSFIILSEGVIPTIQQSEGVPLYFDFSLYLRDIDRGQLPFTPSISVLIQLNAFFDDWFDKGNDFYIERAKELSLYFRTQILEKKLPLYEYANRLPNAMTSVEVGTGMNARDIVERLIEKNIFVAPSGGELESRIFRVSHMGNQTKKDIDVLIRELTVITKGINE</sequence>
<dbReference type="InterPro" id="IPR015421">
    <property type="entry name" value="PyrdxlP-dep_Trfase_major"/>
</dbReference>